<dbReference type="NCBIfam" id="NF007426">
    <property type="entry name" value="PRK09970.1"/>
    <property type="match status" value="1"/>
</dbReference>
<evidence type="ECO:0000259" key="3">
    <source>
        <dbReference type="SMART" id="SM01008"/>
    </source>
</evidence>
<dbReference type="Gene3D" id="3.30.365.10">
    <property type="entry name" value="Aldehyde oxidase/xanthine dehydrogenase, molybdopterin binding domain"/>
    <property type="match status" value="4"/>
</dbReference>
<dbReference type="GO" id="GO:0005506">
    <property type="term" value="F:iron ion binding"/>
    <property type="evidence" value="ECO:0007669"/>
    <property type="project" value="InterPro"/>
</dbReference>
<sequence>MEVGRSLIRVDAEDKVTGRARYTDDFHEGPVLVAKVLHSTIGNGVVKAIDTAEAMKVPGVVKILTCFDAPQIQYPTPGHPWSVEKGHQDVADRTLLTRRVRIYGDDIAAVVAEDAIAAQRALDKIKVEYEEYPVVLDPEEAMKGEGEPIHAEHPDNILAKMDLRTPIKSGRYASVEDVFADPELRTFEHHYRTQQVQHCHIENPISYAYMEHGRITVVSSTQIPHIVRRVIGQALGIPWGKVRVIKPYIGGGFGNKQEVLYEPLNAWLTTQVGGRCVKLDVSREETFQNTRSRHPISFDVQAAVDPATMRLMARSCRAVSNQGGYASHGNAIVANAVTGFRQLYQDAVGHHSTAYTVYTNIPAPGAMRGYGIPQCNFAAECLMDDIAREMGWDPLEFRRKNIMPLGYVDPFNGITCHSTGLAQCMDRGAEFIGWKALREKYKDQTGPVRRGVGMAVFSYKTGVYPISLETSSARMVLNQDGTVQLHLGATEIGQGGDTVFSQMAAQALGVPTEDVHIVSTQDTDVAPFDTGAYASRQTYVTGKAIKKCGALLRERILDYAGEMLRRDPRGLDLRGRDVVDTGTGEALLPLSDVAMTAFYSLDHSVHLTAEVTNHCKDNTFAFGACFCEVEVDIPVGKVKVLRIVNVHDSGKLINPKLAEAQVHGGMSMGLGYALSEEMKLDSRTGRLLNGNLLDYKLPTAMDTPELTALFVETDDPSGPFGNKALGEPPAIPVAPAVRNAVLCATGVAVDDLPLNPQKLVERFTAAGLIKEKN</sequence>
<dbReference type="InterPro" id="IPR008274">
    <property type="entry name" value="AldOxase/xan_DH_MoCoBD1"/>
</dbReference>
<name>A0A921MLW5_9FIRM</name>
<evidence type="ECO:0000313" key="5">
    <source>
        <dbReference type="Proteomes" id="UP000760668"/>
    </source>
</evidence>
<gene>
    <name evidence="4" type="primary">xdhA</name>
    <name evidence="4" type="ORF">K8V01_04415</name>
</gene>
<evidence type="ECO:0000256" key="2">
    <source>
        <dbReference type="ARBA" id="ARBA00023002"/>
    </source>
</evidence>
<dbReference type="GO" id="GO:0004854">
    <property type="term" value="F:xanthine dehydrogenase activity"/>
    <property type="evidence" value="ECO:0007669"/>
    <property type="project" value="UniProtKB-EC"/>
</dbReference>
<dbReference type="EMBL" id="DYUC01000039">
    <property type="protein sequence ID" value="HJG86254.1"/>
    <property type="molecule type" value="Genomic_DNA"/>
</dbReference>
<dbReference type="Gene3D" id="3.90.1170.50">
    <property type="entry name" value="Aldehyde oxidase/xanthine dehydrogenase, a/b hammerhead"/>
    <property type="match status" value="1"/>
</dbReference>
<dbReference type="SUPFAM" id="SSF56003">
    <property type="entry name" value="Molybdenum cofactor-binding domain"/>
    <property type="match status" value="1"/>
</dbReference>
<dbReference type="InterPro" id="IPR046867">
    <property type="entry name" value="AldOxase/xan_DH_MoCoBD2"/>
</dbReference>
<keyword evidence="2 4" id="KW-0560">Oxidoreductase</keyword>
<dbReference type="Proteomes" id="UP000760668">
    <property type="component" value="Unassembled WGS sequence"/>
</dbReference>
<reference evidence="4" key="1">
    <citation type="journal article" date="2021" name="PeerJ">
        <title>Extensive microbial diversity within the chicken gut microbiome revealed by metagenomics and culture.</title>
        <authorList>
            <person name="Gilroy R."/>
            <person name="Ravi A."/>
            <person name="Getino M."/>
            <person name="Pursley I."/>
            <person name="Horton D.L."/>
            <person name="Alikhan N.F."/>
            <person name="Baker D."/>
            <person name="Gharbi K."/>
            <person name="Hall N."/>
            <person name="Watson M."/>
            <person name="Adriaenssens E.M."/>
            <person name="Foster-Nyarko E."/>
            <person name="Jarju S."/>
            <person name="Secka A."/>
            <person name="Antonio M."/>
            <person name="Oren A."/>
            <person name="Chaudhuri R.R."/>
            <person name="La Ragione R."/>
            <person name="Hildebrand F."/>
            <person name="Pallen M.J."/>
        </authorList>
    </citation>
    <scope>NUCLEOTIDE SEQUENCE</scope>
    <source>
        <strain evidence="4">CHK179-5677</strain>
    </source>
</reference>
<dbReference type="Pfam" id="PF01315">
    <property type="entry name" value="Ald_Xan_dh_C"/>
    <property type="match status" value="1"/>
</dbReference>
<dbReference type="SUPFAM" id="SSF54665">
    <property type="entry name" value="CO dehydrogenase molybdoprotein N-domain-like"/>
    <property type="match status" value="1"/>
</dbReference>
<dbReference type="PANTHER" id="PTHR11908">
    <property type="entry name" value="XANTHINE DEHYDROGENASE"/>
    <property type="match status" value="1"/>
</dbReference>
<dbReference type="AlphaFoldDB" id="A0A921MLW5"/>
<dbReference type="InterPro" id="IPR037165">
    <property type="entry name" value="AldOxase/xan_DH_Mopterin-bd_sf"/>
</dbReference>
<dbReference type="GO" id="GO:0002197">
    <property type="term" value="C:xanthine dehydrogenase complex"/>
    <property type="evidence" value="ECO:0007669"/>
    <property type="project" value="InterPro"/>
</dbReference>
<comment type="caution">
    <text evidence="4">The sequence shown here is derived from an EMBL/GenBank/DDBJ whole genome shotgun (WGS) entry which is preliminary data.</text>
</comment>
<feature type="domain" description="Aldehyde oxidase/xanthine dehydrogenase a/b hammerhead" evidence="3">
    <location>
        <begin position="17"/>
        <end position="133"/>
    </location>
</feature>
<dbReference type="Pfam" id="PF02738">
    <property type="entry name" value="MoCoBD_1"/>
    <property type="match status" value="1"/>
</dbReference>
<evidence type="ECO:0000256" key="1">
    <source>
        <dbReference type="ARBA" id="ARBA00022505"/>
    </source>
</evidence>
<evidence type="ECO:0000313" key="4">
    <source>
        <dbReference type="EMBL" id="HJG86254.1"/>
    </source>
</evidence>
<reference evidence="4" key="2">
    <citation type="submission" date="2021-09" db="EMBL/GenBank/DDBJ databases">
        <authorList>
            <person name="Gilroy R."/>
        </authorList>
    </citation>
    <scope>NUCLEOTIDE SEQUENCE</scope>
    <source>
        <strain evidence="4">CHK179-5677</strain>
    </source>
</reference>
<dbReference type="SMART" id="SM01008">
    <property type="entry name" value="Ald_Xan_dh_C"/>
    <property type="match status" value="1"/>
</dbReference>
<dbReference type="RefSeq" id="WP_295370442.1">
    <property type="nucleotide sequence ID" value="NZ_DYUC01000039.1"/>
</dbReference>
<organism evidence="4 5">
    <name type="scientific">Pseudoflavonifractor capillosus</name>
    <dbReference type="NCBI Taxonomy" id="106588"/>
    <lineage>
        <taxon>Bacteria</taxon>
        <taxon>Bacillati</taxon>
        <taxon>Bacillota</taxon>
        <taxon>Clostridia</taxon>
        <taxon>Eubacteriales</taxon>
        <taxon>Oscillospiraceae</taxon>
        <taxon>Pseudoflavonifractor</taxon>
    </lineage>
</organism>
<keyword evidence="1" id="KW-0500">Molybdenum</keyword>
<dbReference type="InterPro" id="IPR000674">
    <property type="entry name" value="Ald_Oxase/Xan_DH_a/b"/>
</dbReference>
<dbReference type="NCBIfam" id="NF043082">
    <property type="entry name" value="XdhA_XDHase"/>
    <property type="match status" value="1"/>
</dbReference>
<accession>A0A921MLW5</accession>
<dbReference type="InterPro" id="IPR036856">
    <property type="entry name" value="Ald_Oxase/Xan_DH_a/b_sf"/>
</dbReference>
<dbReference type="EC" id="1.17.1.4" evidence="4"/>
<dbReference type="InterPro" id="IPR050028">
    <property type="entry name" value="XdhA_XDHase"/>
</dbReference>
<proteinExistence type="predicted"/>
<protein>
    <submittedName>
        <fullName evidence="4">Xanthine dehydrogenase molybdenum-binding subunit XdhA</fullName>
        <ecNumber evidence="4">1.17.1.4</ecNumber>
    </submittedName>
</protein>
<dbReference type="InterPro" id="IPR016208">
    <property type="entry name" value="Ald_Oxase/xanthine_DH-like"/>
</dbReference>
<dbReference type="PANTHER" id="PTHR11908:SF132">
    <property type="entry name" value="ALDEHYDE OXIDASE 1-RELATED"/>
    <property type="match status" value="1"/>
</dbReference>
<dbReference type="Pfam" id="PF20256">
    <property type="entry name" value="MoCoBD_2"/>
    <property type="match status" value="1"/>
</dbReference>